<evidence type="ECO:0000313" key="3">
    <source>
        <dbReference type="Proteomes" id="UP001596004"/>
    </source>
</evidence>
<feature type="signal peptide" evidence="1">
    <location>
        <begin position="1"/>
        <end position="28"/>
    </location>
</feature>
<sequence length="184" mass="19800">MKAHRLLAAAVALALPLAAGFATVPASATVRAPFDHCDGGDSPDRVLRATLDGEDARGVSVGTLVPGDVFSARTDDFSILRINWWGTTKDPDGDEGQIAGPGWPAPTLAPYTLMVKAFSQVTKRPIRLDDGELSTTAWRPVGSNSPCYIYRGSSRGRLRFQVNDPKRDDNGGQENITVLVFHRP</sequence>
<accession>A0ABV9CQH3</accession>
<dbReference type="Proteomes" id="UP001596004">
    <property type="component" value="Unassembled WGS sequence"/>
</dbReference>
<proteinExistence type="predicted"/>
<feature type="chain" id="PRO_5046438586" description="Allene oxide cyclase barrel-like domain-containing protein" evidence="1">
    <location>
        <begin position="29"/>
        <end position="184"/>
    </location>
</feature>
<protein>
    <recommendedName>
        <fullName evidence="4">Allene oxide cyclase barrel-like domain-containing protein</fullName>
    </recommendedName>
</protein>
<gene>
    <name evidence="2" type="ORF">ACFO60_27955</name>
</gene>
<keyword evidence="3" id="KW-1185">Reference proteome</keyword>
<organism evidence="2 3">
    <name type="scientific">Sphaerisporangium dianthi</name>
    <dbReference type="NCBI Taxonomy" id="1436120"/>
    <lineage>
        <taxon>Bacteria</taxon>
        <taxon>Bacillati</taxon>
        <taxon>Actinomycetota</taxon>
        <taxon>Actinomycetes</taxon>
        <taxon>Streptosporangiales</taxon>
        <taxon>Streptosporangiaceae</taxon>
        <taxon>Sphaerisporangium</taxon>
    </lineage>
</organism>
<evidence type="ECO:0000256" key="1">
    <source>
        <dbReference type="SAM" id="SignalP"/>
    </source>
</evidence>
<dbReference type="RefSeq" id="WP_380845585.1">
    <property type="nucleotide sequence ID" value="NZ_JBHSFP010000024.1"/>
</dbReference>
<keyword evidence="1" id="KW-0732">Signal</keyword>
<name>A0ABV9CQH3_9ACTN</name>
<evidence type="ECO:0000313" key="2">
    <source>
        <dbReference type="EMBL" id="MFC4534608.1"/>
    </source>
</evidence>
<evidence type="ECO:0008006" key="4">
    <source>
        <dbReference type="Google" id="ProtNLM"/>
    </source>
</evidence>
<reference evidence="3" key="1">
    <citation type="journal article" date="2019" name="Int. J. Syst. Evol. Microbiol.">
        <title>The Global Catalogue of Microorganisms (GCM) 10K type strain sequencing project: providing services to taxonomists for standard genome sequencing and annotation.</title>
        <authorList>
            <consortium name="The Broad Institute Genomics Platform"/>
            <consortium name="The Broad Institute Genome Sequencing Center for Infectious Disease"/>
            <person name="Wu L."/>
            <person name="Ma J."/>
        </authorList>
    </citation>
    <scope>NUCLEOTIDE SEQUENCE [LARGE SCALE GENOMIC DNA]</scope>
    <source>
        <strain evidence="3">CGMCC 4.7132</strain>
    </source>
</reference>
<dbReference type="EMBL" id="JBHSFP010000024">
    <property type="protein sequence ID" value="MFC4534608.1"/>
    <property type="molecule type" value="Genomic_DNA"/>
</dbReference>
<comment type="caution">
    <text evidence="2">The sequence shown here is derived from an EMBL/GenBank/DDBJ whole genome shotgun (WGS) entry which is preliminary data.</text>
</comment>